<dbReference type="Proteomes" id="UP000736164">
    <property type="component" value="Unassembled WGS sequence"/>
</dbReference>
<dbReference type="SMART" id="SM00460">
    <property type="entry name" value="TGc"/>
    <property type="match status" value="1"/>
</dbReference>
<dbReference type="InterPro" id="IPR036985">
    <property type="entry name" value="Transglutaminase-like_sf"/>
</dbReference>
<name>A0A8J7TJ94_ATRSP</name>
<evidence type="ECO:0000256" key="6">
    <source>
        <dbReference type="ARBA" id="ARBA00024222"/>
    </source>
</evidence>
<evidence type="ECO:0000256" key="3">
    <source>
        <dbReference type="ARBA" id="ARBA00022723"/>
    </source>
</evidence>
<dbReference type="InterPro" id="IPR036238">
    <property type="entry name" value="Transglutaminase_C_sf"/>
</dbReference>
<dbReference type="Pfam" id="PF01841">
    <property type="entry name" value="Transglut_core"/>
    <property type="match status" value="1"/>
</dbReference>
<feature type="active site" evidence="7">
    <location>
        <position position="359"/>
    </location>
</feature>
<organism evidence="12 13">
    <name type="scientific">Atractosteus spatula</name>
    <name type="common">Alligator gar</name>
    <name type="synonym">Lepisosteus spatula</name>
    <dbReference type="NCBI Taxonomy" id="7917"/>
    <lineage>
        <taxon>Eukaryota</taxon>
        <taxon>Metazoa</taxon>
        <taxon>Chordata</taxon>
        <taxon>Craniata</taxon>
        <taxon>Vertebrata</taxon>
        <taxon>Euteleostomi</taxon>
        <taxon>Actinopterygii</taxon>
        <taxon>Neopterygii</taxon>
        <taxon>Holostei</taxon>
        <taxon>Semionotiformes</taxon>
        <taxon>Lepisosteidae</taxon>
        <taxon>Atractosteus</taxon>
    </lineage>
</organism>
<keyword evidence="2" id="KW-0808">Transferase</keyword>
<evidence type="ECO:0000256" key="2">
    <source>
        <dbReference type="ARBA" id="ARBA00022679"/>
    </source>
</evidence>
<dbReference type="GO" id="GO:0046872">
    <property type="term" value="F:metal ion binding"/>
    <property type="evidence" value="ECO:0007669"/>
    <property type="project" value="UniProtKB-KW"/>
</dbReference>
<evidence type="ECO:0000256" key="8">
    <source>
        <dbReference type="PIRSR" id="PIRSR000459-2"/>
    </source>
</evidence>
<feature type="active site" evidence="7">
    <location>
        <position position="418"/>
    </location>
</feature>
<reference evidence="12" key="1">
    <citation type="journal article" date="2021" name="Cell">
        <title>Tracing the genetic footprints of vertebrate landing in non-teleost ray-finned fishes.</title>
        <authorList>
            <person name="Bi X."/>
            <person name="Wang K."/>
            <person name="Yang L."/>
            <person name="Pan H."/>
            <person name="Jiang H."/>
            <person name="Wei Q."/>
            <person name="Fang M."/>
            <person name="Yu H."/>
            <person name="Zhu C."/>
            <person name="Cai Y."/>
            <person name="He Y."/>
            <person name="Gan X."/>
            <person name="Zeng H."/>
            <person name="Yu D."/>
            <person name="Zhu Y."/>
            <person name="Jiang H."/>
            <person name="Qiu Q."/>
            <person name="Yang H."/>
            <person name="Zhang Y.E."/>
            <person name="Wang W."/>
            <person name="Zhu M."/>
            <person name="He S."/>
            <person name="Zhang G."/>
        </authorList>
    </citation>
    <scope>NUCLEOTIDE SEQUENCE</scope>
    <source>
        <strain evidence="12">Allg_001</strain>
    </source>
</reference>
<dbReference type="PROSITE" id="PS00547">
    <property type="entry name" value="TRANSGLUTAMINASES"/>
    <property type="match status" value="1"/>
</dbReference>
<dbReference type="SUPFAM" id="SSF81296">
    <property type="entry name" value="E set domains"/>
    <property type="match status" value="1"/>
</dbReference>
<dbReference type="PANTHER" id="PTHR11590">
    <property type="entry name" value="PROTEIN-GLUTAMINE GAMMA-GLUTAMYLTRANSFERASE"/>
    <property type="match status" value="1"/>
</dbReference>
<keyword evidence="5" id="KW-0012">Acyltransferase</keyword>
<sequence length="735" mass="82142">MALAGCVTVVLCQSVLVTGVREPVHLLYIHGRPRMLLWMQTGWIRFAGMERDQLYNHPSGFVLVVSWLTALLVVGHDFVIIFLMHAELSETFIPKHCEGVSRIDFLENHNASLHHTSEYVNSGLIVRRGQAFTVRVTLSRELCPQDRVYLQLAVGSQPLQSRGSLLLIPLSQSQEPSCWRATIARISGPEIDVEVKIAPNAIVGKYSFKVKIGEDYTYESENGHFYVLFNPWCEDDDVHLPEEDARQEYVLKDTGYIYTGSVNDITGKPWNFGQFEKNVLDCCLYLLDKKGLKQSARREPVRVARAMSAVVNSNDENGVLYGNWSGDYADGTPPVYWTGSSAILQQYYESREPVRYGQCWVFSGVLTTVMRCLGIPSRSVTNFCSAHDTEGNLTIDIYLNQKGEKLNDITTDSVWNFHVWNDVWMKRPDLPEGYDGWQALDATPQEESEGIFQCGPSPLSAIKKGEVYLAYDTKFIFAEVNADRIIWLVENPKTDQQKTTRLRAHYSAVGKSISTKALGKDERQDITELYKFSEGTPEERKVMERASAVCFPDVPIPTPQPIQLGFESDKSFLLGSPITFQISLSNSSSQSQAASLTAACQLQTYNGKTLATIKALKQEVTVMANACKATVSFIALYCGPKSNDYLQHLSMASDDLLVRVTAVGENKDSNSVFADDTTLSFKYPPITVDMPATAKTGEPFTCTFTFKNNIGVVMESCKLHVEGLGLFRLETFDQG</sequence>
<keyword evidence="10" id="KW-0732">Signal</keyword>
<dbReference type="SUPFAM" id="SSF54001">
    <property type="entry name" value="Cysteine proteinases"/>
    <property type="match status" value="1"/>
</dbReference>
<keyword evidence="9" id="KW-0472">Membrane</keyword>
<dbReference type="InterPro" id="IPR001102">
    <property type="entry name" value="Transglutaminase_N"/>
</dbReference>
<evidence type="ECO:0000256" key="1">
    <source>
        <dbReference type="ARBA" id="ARBA00005968"/>
    </source>
</evidence>
<evidence type="ECO:0000259" key="11">
    <source>
        <dbReference type="SMART" id="SM00460"/>
    </source>
</evidence>
<dbReference type="EMBL" id="JAAWVO010078054">
    <property type="protein sequence ID" value="MBN3325928.1"/>
    <property type="molecule type" value="Genomic_DNA"/>
</dbReference>
<feature type="binding site" evidence="8">
    <location>
        <position position="483"/>
    </location>
    <ligand>
        <name>Ca(2+)</name>
        <dbReference type="ChEBI" id="CHEBI:29108"/>
    </ligand>
</feature>
<proteinExistence type="inferred from homology"/>
<evidence type="ECO:0000256" key="10">
    <source>
        <dbReference type="SAM" id="SignalP"/>
    </source>
</evidence>
<feature type="domain" description="Transglutaminase-like" evidence="11">
    <location>
        <begin position="351"/>
        <end position="444"/>
    </location>
</feature>
<dbReference type="InterPro" id="IPR013808">
    <property type="entry name" value="Transglutaminase_AS"/>
</dbReference>
<dbReference type="InterPro" id="IPR014756">
    <property type="entry name" value="Ig_E-set"/>
</dbReference>
<dbReference type="Gene3D" id="2.60.40.10">
    <property type="entry name" value="Immunoglobulins"/>
    <property type="match status" value="3"/>
</dbReference>
<dbReference type="EC" id="2.3.2.13" evidence="6"/>
<keyword evidence="9" id="KW-0812">Transmembrane</keyword>
<feature type="chain" id="PRO_5035161386" description="protein-glutamine gamma-glutamyltransferase" evidence="10">
    <location>
        <begin position="20"/>
        <end position="735"/>
    </location>
</feature>
<dbReference type="GO" id="GO:0007399">
    <property type="term" value="P:nervous system development"/>
    <property type="evidence" value="ECO:0007669"/>
    <property type="project" value="UniProtKB-ARBA"/>
</dbReference>
<evidence type="ECO:0000313" key="12">
    <source>
        <dbReference type="EMBL" id="MBN3325928.1"/>
    </source>
</evidence>
<accession>A0A8J7TJ94</accession>
<gene>
    <name evidence="12" type="primary">Tgm4</name>
    <name evidence="12" type="ORF">GTO95_0004369</name>
</gene>
<dbReference type="Pfam" id="PF00868">
    <property type="entry name" value="Transglut_N"/>
    <property type="match status" value="1"/>
</dbReference>
<dbReference type="SUPFAM" id="SSF49309">
    <property type="entry name" value="Transglutaminase, two C-terminal domains"/>
    <property type="match status" value="2"/>
</dbReference>
<keyword evidence="9" id="KW-1133">Transmembrane helix</keyword>
<comment type="caution">
    <text evidence="12">The sequence shown here is derived from an EMBL/GenBank/DDBJ whole genome shotgun (WGS) entry which is preliminary data.</text>
</comment>
<feature type="non-terminal residue" evidence="12">
    <location>
        <position position="735"/>
    </location>
</feature>
<dbReference type="AlphaFoldDB" id="A0A8J7TJ94"/>
<comment type="similarity">
    <text evidence="1">Belongs to the transglutaminase superfamily. Transglutaminase family.</text>
</comment>
<evidence type="ECO:0000256" key="7">
    <source>
        <dbReference type="PIRSR" id="PIRSR000459-1"/>
    </source>
</evidence>
<dbReference type="PIRSF" id="PIRSF000459">
    <property type="entry name" value="TGM_EBP42"/>
    <property type="match status" value="1"/>
</dbReference>
<keyword evidence="3 8" id="KW-0479">Metal-binding</keyword>
<feature type="non-terminal residue" evidence="12">
    <location>
        <position position="1"/>
    </location>
</feature>
<feature type="signal peptide" evidence="10">
    <location>
        <begin position="1"/>
        <end position="19"/>
    </location>
</feature>
<dbReference type="InterPro" id="IPR023608">
    <property type="entry name" value="Transglutaminase_animal"/>
</dbReference>
<feature type="binding site" evidence="8">
    <location>
        <position position="481"/>
    </location>
    <ligand>
        <name>Ca(2+)</name>
        <dbReference type="ChEBI" id="CHEBI:29108"/>
    </ligand>
</feature>
<evidence type="ECO:0000313" key="13">
    <source>
        <dbReference type="Proteomes" id="UP000736164"/>
    </source>
</evidence>
<feature type="binding site" evidence="8">
    <location>
        <position position="534"/>
    </location>
    <ligand>
        <name>Ca(2+)</name>
        <dbReference type="ChEBI" id="CHEBI:29108"/>
    </ligand>
</feature>
<keyword evidence="13" id="KW-1185">Reference proteome</keyword>
<evidence type="ECO:0000256" key="5">
    <source>
        <dbReference type="ARBA" id="ARBA00023315"/>
    </source>
</evidence>
<evidence type="ECO:0000256" key="9">
    <source>
        <dbReference type="SAM" id="Phobius"/>
    </source>
</evidence>
<evidence type="ECO:0000256" key="4">
    <source>
        <dbReference type="ARBA" id="ARBA00022837"/>
    </source>
</evidence>
<feature type="binding site" evidence="8">
    <location>
        <position position="539"/>
    </location>
    <ligand>
        <name>Ca(2+)</name>
        <dbReference type="ChEBI" id="CHEBI:29108"/>
    </ligand>
</feature>
<feature type="transmembrane region" description="Helical" evidence="9">
    <location>
        <begin position="60"/>
        <end position="84"/>
    </location>
</feature>
<dbReference type="InterPro" id="IPR013783">
    <property type="entry name" value="Ig-like_fold"/>
</dbReference>
<dbReference type="FunFam" id="2.60.40.10:FF:001406">
    <property type="entry name" value="Protein-glutamine gamma-glutamyltransferase 4"/>
    <property type="match status" value="1"/>
</dbReference>
<comment type="cofactor">
    <cofactor evidence="8">
        <name>Ca(2+)</name>
        <dbReference type="ChEBI" id="CHEBI:29108"/>
    </cofactor>
    <text evidence="8">Binds 1 Ca(2+) ion per subunit.</text>
</comment>
<protein>
    <recommendedName>
        <fullName evidence="6">protein-glutamine gamma-glutamyltransferase</fullName>
        <ecNumber evidence="6">2.3.2.13</ecNumber>
    </recommendedName>
</protein>
<dbReference type="InterPro" id="IPR038765">
    <property type="entry name" value="Papain-like_cys_pep_sf"/>
</dbReference>
<feature type="active site" evidence="7">
    <location>
        <position position="441"/>
    </location>
</feature>
<dbReference type="FunFam" id="3.90.260.10:FF:000001">
    <property type="entry name" value="Protein-glutamine gamma-glutamyltransferase 2"/>
    <property type="match status" value="1"/>
</dbReference>
<dbReference type="GO" id="GO:0003810">
    <property type="term" value="F:protein-glutamine gamma-glutamyltransferase activity"/>
    <property type="evidence" value="ECO:0007669"/>
    <property type="project" value="UniProtKB-EC"/>
</dbReference>
<keyword evidence="4 8" id="KW-0106">Calcium</keyword>
<dbReference type="PANTHER" id="PTHR11590:SF70">
    <property type="entry name" value="PROTEIN-GLUTAMINE GAMMA-GLUTAMYLTRANSFERASE 4"/>
    <property type="match status" value="1"/>
</dbReference>
<dbReference type="InterPro" id="IPR050779">
    <property type="entry name" value="Transglutaminase"/>
</dbReference>
<dbReference type="Gene3D" id="3.90.260.10">
    <property type="entry name" value="Transglutaminase-like"/>
    <property type="match status" value="1"/>
</dbReference>
<dbReference type="InterPro" id="IPR002931">
    <property type="entry name" value="Transglutaminase-like"/>
</dbReference>